<comment type="similarity">
    <text evidence="2 11">Belongs to the sodium:solute symporter (SSF) (TC 2.A.21) family.</text>
</comment>
<keyword evidence="4" id="KW-1003">Cell membrane</keyword>
<feature type="transmembrane region" description="Helical" evidence="13">
    <location>
        <begin position="450"/>
        <end position="468"/>
    </location>
</feature>
<feature type="transmembrane region" description="Helical" evidence="13">
    <location>
        <begin position="23"/>
        <end position="41"/>
    </location>
</feature>
<keyword evidence="6 13" id="KW-1133">Transmembrane helix</keyword>
<evidence type="ECO:0000256" key="10">
    <source>
        <dbReference type="ARBA" id="ARBA00023201"/>
    </source>
</evidence>
<dbReference type="GO" id="GO:0006814">
    <property type="term" value="P:sodium ion transport"/>
    <property type="evidence" value="ECO:0007669"/>
    <property type="project" value="UniProtKB-KW"/>
</dbReference>
<keyword evidence="7" id="KW-0915">Sodium</keyword>
<dbReference type="CDD" id="cd11495">
    <property type="entry name" value="SLC5sbd_NIS-like_u3"/>
    <property type="match status" value="1"/>
</dbReference>
<protein>
    <submittedName>
        <fullName evidence="14">Sodium-dependent multivitamin transporter</fullName>
    </submittedName>
</protein>
<evidence type="ECO:0000256" key="6">
    <source>
        <dbReference type="ARBA" id="ARBA00022989"/>
    </source>
</evidence>
<organism evidence="14 15">
    <name type="scientific">Blastopirellula marina DSM 3645</name>
    <dbReference type="NCBI Taxonomy" id="314230"/>
    <lineage>
        <taxon>Bacteria</taxon>
        <taxon>Pseudomonadati</taxon>
        <taxon>Planctomycetota</taxon>
        <taxon>Planctomycetia</taxon>
        <taxon>Pirellulales</taxon>
        <taxon>Pirellulaceae</taxon>
        <taxon>Blastopirellula</taxon>
    </lineage>
</organism>
<feature type="transmembrane region" description="Helical" evidence="13">
    <location>
        <begin position="61"/>
        <end position="79"/>
    </location>
</feature>
<dbReference type="PANTHER" id="PTHR42985">
    <property type="entry name" value="SODIUM-COUPLED MONOCARBOXYLATE TRANSPORTER"/>
    <property type="match status" value="1"/>
</dbReference>
<evidence type="ECO:0000256" key="5">
    <source>
        <dbReference type="ARBA" id="ARBA00022692"/>
    </source>
</evidence>
<comment type="subcellular location">
    <subcellularLocation>
        <location evidence="1">Cell membrane</location>
        <topology evidence="1">Multi-pass membrane protein</topology>
    </subcellularLocation>
</comment>
<proteinExistence type="inferred from homology"/>
<dbReference type="InterPro" id="IPR051163">
    <property type="entry name" value="Sodium:Solute_Symporter_SSF"/>
</dbReference>
<gene>
    <name evidence="14" type="ORF">DSM3645_24165</name>
</gene>
<dbReference type="InterPro" id="IPR038377">
    <property type="entry name" value="Na/Glc_symporter_sf"/>
</dbReference>
<evidence type="ECO:0000256" key="12">
    <source>
        <dbReference type="SAM" id="MobiDB-lite"/>
    </source>
</evidence>
<feature type="transmembrane region" description="Helical" evidence="13">
    <location>
        <begin position="333"/>
        <end position="358"/>
    </location>
</feature>
<evidence type="ECO:0000256" key="3">
    <source>
        <dbReference type="ARBA" id="ARBA00022448"/>
    </source>
</evidence>
<feature type="transmembrane region" description="Helical" evidence="13">
    <location>
        <begin position="285"/>
        <end position="310"/>
    </location>
</feature>
<dbReference type="eggNOG" id="COG0591">
    <property type="taxonomic scope" value="Bacteria"/>
</dbReference>
<evidence type="ECO:0000256" key="13">
    <source>
        <dbReference type="SAM" id="Phobius"/>
    </source>
</evidence>
<dbReference type="InterPro" id="IPR001734">
    <property type="entry name" value="Na/solute_symporter"/>
</dbReference>
<feature type="region of interest" description="Disordered" evidence="12">
    <location>
        <begin position="513"/>
        <end position="533"/>
    </location>
</feature>
<comment type="caution">
    <text evidence="14">The sequence shown here is derived from an EMBL/GenBank/DDBJ whole genome shotgun (WGS) entry which is preliminary data.</text>
</comment>
<keyword evidence="3" id="KW-0813">Transport</keyword>
<name>A3ZUS4_9BACT</name>
<evidence type="ECO:0000313" key="14">
    <source>
        <dbReference type="EMBL" id="EAQ79660.1"/>
    </source>
</evidence>
<evidence type="ECO:0000313" key="15">
    <source>
        <dbReference type="Proteomes" id="UP000004358"/>
    </source>
</evidence>
<evidence type="ECO:0000256" key="8">
    <source>
        <dbReference type="ARBA" id="ARBA00023065"/>
    </source>
</evidence>
<feature type="transmembrane region" description="Helical" evidence="13">
    <location>
        <begin position="246"/>
        <end position="264"/>
    </location>
</feature>
<evidence type="ECO:0000256" key="4">
    <source>
        <dbReference type="ARBA" id="ARBA00022475"/>
    </source>
</evidence>
<feature type="compositionally biased region" description="Basic and acidic residues" evidence="12">
    <location>
        <begin position="515"/>
        <end position="525"/>
    </location>
</feature>
<keyword evidence="5 13" id="KW-0812">Transmembrane</keyword>
<dbReference type="EMBL" id="AANZ01000013">
    <property type="protein sequence ID" value="EAQ79660.1"/>
    <property type="molecule type" value="Genomic_DNA"/>
</dbReference>
<feature type="transmembrane region" description="Helical" evidence="13">
    <location>
        <begin position="488"/>
        <end position="509"/>
    </location>
</feature>
<dbReference type="Gene3D" id="1.20.1730.10">
    <property type="entry name" value="Sodium/glucose cotransporter"/>
    <property type="match status" value="1"/>
</dbReference>
<dbReference type="Proteomes" id="UP000004358">
    <property type="component" value="Unassembled WGS sequence"/>
</dbReference>
<dbReference type="AlphaFoldDB" id="A3ZUS4"/>
<evidence type="ECO:0000256" key="11">
    <source>
        <dbReference type="RuleBase" id="RU362091"/>
    </source>
</evidence>
<feature type="transmembrane region" description="Helical" evidence="13">
    <location>
        <begin position="196"/>
        <end position="214"/>
    </location>
</feature>
<evidence type="ECO:0000256" key="2">
    <source>
        <dbReference type="ARBA" id="ARBA00006434"/>
    </source>
</evidence>
<feature type="transmembrane region" description="Helical" evidence="13">
    <location>
        <begin position="422"/>
        <end position="443"/>
    </location>
</feature>
<dbReference type="GO" id="GO:0005886">
    <property type="term" value="C:plasma membrane"/>
    <property type="evidence" value="ECO:0007669"/>
    <property type="project" value="UniProtKB-SubCell"/>
</dbReference>
<keyword evidence="10" id="KW-0739">Sodium transport</keyword>
<feature type="transmembrane region" description="Helical" evidence="13">
    <location>
        <begin position="91"/>
        <end position="109"/>
    </location>
</feature>
<dbReference type="STRING" id="314230.DSM3645_24165"/>
<evidence type="ECO:0000256" key="9">
    <source>
        <dbReference type="ARBA" id="ARBA00023136"/>
    </source>
</evidence>
<reference evidence="14 15" key="1">
    <citation type="submission" date="2006-02" db="EMBL/GenBank/DDBJ databases">
        <authorList>
            <person name="Amann R."/>
            <person name="Ferriera S."/>
            <person name="Johnson J."/>
            <person name="Kravitz S."/>
            <person name="Halpern A."/>
            <person name="Remington K."/>
            <person name="Beeson K."/>
            <person name="Tran B."/>
            <person name="Rogers Y.-H."/>
            <person name="Friedman R."/>
            <person name="Venter J.C."/>
        </authorList>
    </citation>
    <scope>NUCLEOTIDE SEQUENCE [LARGE SCALE GENOMIC DNA]</scope>
    <source>
        <strain evidence="14 15">DSM 3645</strain>
    </source>
</reference>
<dbReference type="PROSITE" id="PS50283">
    <property type="entry name" value="NA_SOLUT_SYMP_3"/>
    <property type="match status" value="1"/>
</dbReference>
<dbReference type="PANTHER" id="PTHR42985:SF32">
    <property type="entry name" value="SODIUM IODIDE SYMPORTER"/>
    <property type="match status" value="1"/>
</dbReference>
<feature type="transmembrane region" description="Helical" evidence="13">
    <location>
        <begin position="162"/>
        <end position="184"/>
    </location>
</feature>
<dbReference type="GO" id="GO:0015293">
    <property type="term" value="F:symporter activity"/>
    <property type="evidence" value="ECO:0007669"/>
    <property type="project" value="TreeGrafter"/>
</dbReference>
<dbReference type="HOGENOM" id="CLU_018808_11_4_0"/>
<dbReference type="NCBIfam" id="TIGR00813">
    <property type="entry name" value="sss"/>
    <property type="match status" value="1"/>
</dbReference>
<keyword evidence="8" id="KW-0406">Ion transport</keyword>
<sequence>MSDGAVSIPGEEISVHQFSPVDVVVLVIYLVGVVGLGAWFYGKSSNPEGYMAASRSMPGWVIGLSIFGTYVSSISFIALPGKAFSSNWNAIAFSISLPLAAWVATRWFVPYYRQGNSVSAYEHLEKRFGVWARTYAAVCYLLTQIARMGSVMYLLALPLHQLLGWDIPTLILVTGGLTTFYTLLGGIEGVIWTDALQSLVLAAGAIVCAILIPLNMPEGPSQLFEIASSHNKFSLGSLELMLSEPTFWVVLVYGLFINLQNFGIDQSYIQRYIAAKSDADARRSVWLGAMVYVPISILFLWIGTALFAYYDARPELLPPALQEDIAKGTGDGVFPYFIVAGLPVGVSGLLVAAIFAAAMSTLSTSLNGAATLTLADFYQRFYRPQASPKESMIVLYVSTMLWGCLGTGTALAMIEVQSILDAWWKLAGIFSGGMLGLFLLGFLSRRARNPSAILAVIAGVLVILWMTLSRTSIWPAAWADSQSPFDQFLVIVFGTLTILLVGFALTQLFNQSADKSAEANPRDPSDSQTPEEA</sequence>
<evidence type="ECO:0000256" key="1">
    <source>
        <dbReference type="ARBA" id="ARBA00004651"/>
    </source>
</evidence>
<accession>A3ZUS4</accession>
<feature type="transmembrane region" description="Helical" evidence="13">
    <location>
        <begin position="393"/>
        <end position="416"/>
    </location>
</feature>
<dbReference type="Pfam" id="PF00474">
    <property type="entry name" value="SSF"/>
    <property type="match status" value="1"/>
</dbReference>
<keyword evidence="9 13" id="KW-0472">Membrane</keyword>
<feature type="transmembrane region" description="Helical" evidence="13">
    <location>
        <begin position="130"/>
        <end position="156"/>
    </location>
</feature>
<evidence type="ECO:0000256" key="7">
    <source>
        <dbReference type="ARBA" id="ARBA00023053"/>
    </source>
</evidence>